<proteinExistence type="predicted"/>
<protein>
    <submittedName>
        <fullName evidence="1">Uncharacterized protein</fullName>
    </submittedName>
</protein>
<gene>
    <name evidence="1" type="ORF">DPPLL_30490</name>
</gene>
<accession>A0ABN6M733</accession>
<reference evidence="1 2" key="1">
    <citation type="submission" date="2022-01" db="EMBL/GenBank/DDBJ databases">
        <title>Desulfofustis limnae sp. nov., a novel mesophilic sulfate-reducing bacterium isolated from marsh soil.</title>
        <authorList>
            <person name="Watanabe M."/>
            <person name="Takahashi A."/>
            <person name="Kojima H."/>
            <person name="Fukui M."/>
        </authorList>
    </citation>
    <scope>NUCLEOTIDE SEQUENCE [LARGE SCALE GENOMIC DNA]</scope>
    <source>
        <strain evidence="1 2">PPLL</strain>
    </source>
</reference>
<organism evidence="1 2">
    <name type="scientific">Desulfofustis limnaeus</name>
    <dbReference type="NCBI Taxonomy" id="2740163"/>
    <lineage>
        <taxon>Bacteria</taxon>
        <taxon>Pseudomonadati</taxon>
        <taxon>Thermodesulfobacteriota</taxon>
        <taxon>Desulfobulbia</taxon>
        <taxon>Desulfobulbales</taxon>
        <taxon>Desulfocapsaceae</taxon>
        <taxon>Desulfofustis</taxon>
    </lineage>
</organism>
<evidence type="ECO:0000313" key="2">
    <source>
        <dbReference type="Proteomes" id="UP000830055"/>
    </source>
</evidence>
<dbReference type="Proteomes" id="UP000830055">
    <property type="component" value="Chromosome"/>
</dbReference>
<dbReference type="RefSeq" id="WP_284152018.1">
    <property type="nucleotide sequence ID" value="NZ_AP025516.1"/>
</dbReference>
<name>A0ABN6M733_9BACT</name>
<evidence type="ECO:0000313" key="1">
    <source>
        <dbReference type="EMBL" id="BDD88684.1"/>
    </source>
</evidence>
<dbReference type="EMBL" id="AP025516">
    <property type="protein sequence ID" value="BDD88684.1"/>
    <property type="molecule type" value="Genomic_DNA"/>
</dbReference>
<keyword evidence="2" id="KW-1185">Reference proteome</keyword>
<sequence length="169" mass="19365">MMLVPDILQLVIRPGLALLPPRMTSTEAMAMLLAIGLQESRFKARRQHRNGPARGFYQFEAGGGITGVMRHPHTRQIIREVLDRLEYDLDDPAVSHAAVEHNDALATVYARLLLWTLPDQLPAPDQADAAWLQYRRAWRPGRPHRQTWNGFYAFAWDRVARLCDPPKTY</sequence>